<keyword evidence="2" id="KW-0560">Oxidoreductase</keyword>
<dbReference type="Pfam" id="PF00465">
    <property type="entry name" value="Fe-ADH"/>
    <property type="match status" value="1"/>
</dbReference>
<feature type="domain" description="Fe-containing alcohol dehydrogenase-like C-terminal" evidence="5">
    <location>
        <begin position="221"/>
        <end position="393"/>
    </location>
</feature>
<dbReference type="FunFam" id="3.40.50.1970:FF:000003">
    <property type="entry name" value="Alcohol dehydrogenase, iron-containing"/>
    <property type="match status" value="1"/>
</dbReference>
<dbReference type="Gene3D" id="1.20.1090.10">
    <property type="entry name" value="Dehydroquinate synthase-like - alpha domain"/>
    <property type="match status" value="1"/>
</dbReference>
<proteinExistence type="inferred from homology"/>
<evidence type="ECO:0000256" key="3">
    <source>
        <dbReference type="SAM" id="MobiDB-lite"/>
    </source>
</evidence>
<evidence type="ECO:0000256" key="1">
    <source>
        <dbReference type="ARBA" id="ARBA00007358"/>
    </source>
</evidence>
<dbReference type="Pfam" id="PF25137">
    <property type="entry name" value="ADH_Fe_C"/>
    <property type="match status" value="1"/>
</dbReference>
<dbReference type="InterPro" id="IPR001670">
    <property type="entry name" value="ADH_Fe/GldA"/>
</dbReference>
<dbReference type="PANTHER" id="PTHR11496:SF102">
    <property type="entry name" value="ALCOHOL DEHYDROGENASE 4"/>
    <property type="match status" value="1"/>
</dbReference>
<organism evidence="6 7">
    <name type="scientific">Egicoccus halophilus</name>
    <dbReference type="NCBI Taxonomy" id="1670830"/>
    <lineage>
        <taxon>Bacteria</taxon>
        <taxon>Bacillati</taxon>
        <taxon>Actinomycetota</taxon>
        <taxon>Nitriliruptoria</taxon>
        <taxon>Egicoccales</taxon>
        <taxon>Egicoccaceae</taxon>
        <taxon>Egicoccus</taxon>
    </lineage>
</organism>
<dbReference type="GO" id="GO:0004022">
    <property type="term" value="F:alcohol dehydrogenase (NAD+) activity"/>
    <property type="evidence" value="ECO:0007669"/>
    <property type="project" value="TreeGrafter"/>
</dbReference>
<dbReference type="EMBL" id="BMHA01000012">
    <property type="protein sequence ID" value="GGI08697.1"/>
    <property type="molecule type" value="Genomic_DNA"/>
</dbReference>
<reference evidence="6" key="2">
    <citation type="submission" date="2020-09" db="EMBL/GenBank/DDBJ databases">
        <authorList>
            <person name="Sun Q."/>
            <person name="Zhou Y."/>
        </authorList>
    </citation>
    <scope>NUCLEOTIDE SEQUENCE</scope>
    <source>
        <strain evidence="6">CGMCC 1.14988</strain>
    </source>
</reference>
<dbReference type="InterPro" id="IPR039697">
    <property type="entry name" value="Alcohol_dehydrogenase_Fe"/>
</dbReference>
<evidence type="ECO:0000256" key="2">
    <source>
        <dbReference type="ARBA" id="ARBA00023002"/>
    </source>
</evidence>
<feature type="region of interest" description="Disordered" evidence="3">
    <location>
        <begin position="408"/>
        <end position="430"/>
    </location>
</feature>
<gene>
    <name evidence="6" type="ORF">GCM10011354_30390</name>
</gene>
<dbReference type="AlphaFoldDB" id="A0A8J3AA35"/>
<evidence type="ECO:0000313" key="6">
    <source>
        <dbReference type="EMBL" id="GGI08697.1"/>
    </source>
</evidence>
<dbReference type="SUPFAM" id="SSF56796">
    <property type="entry name" value="Dehydroquinate synthase-like"/>
    <property type="match status" value="1"/>
</dbReference>
<dbReference type="Gene3D" id="3.40.50.1970">
    <property type="match status" value="1"/>
</dbReference>
<keyword evidence="7" id="KW-1185">Reference proteome</keyword>
<comment type="similarity">
    <text evidence="1">Belongs to the iron-containing alcohol dehydrogenase family.</text>
</comment>
<dbReference type="Proteomes" id="UP000650511">
    <property type="component" value="Unassembled WGS sequence"/>
</dbReference>
<dbReference type="GO" id="GO:0046872">
    <property type="term" value="F:metal ion binding"/>
    <property type="evidence" value="ECO:0007669"/>
    <property type="project" value="InterPro"/>
</dbReference>
<dbReference type="InterPro" id="IPR056798">
    <property type="entry name" value="ADH_Fe_C"/>
</dbReference>
<feature type="domain" description="Alcohol dehydrogenase iron-type/glycerol dehydrogenase GldA" evidence="4">
    <location>
        <begin position="5"/>
        <end position="172"/>
    </location>
</feature>
<dbReference type="PANTHER" id="PTHR11496">
    <property type="entry name" value="ALCOHOL DEHYDROGENASE"/>
    <property type="match status" value="1"/>
</dbReference>
<evidence type="ECO:0000313" key="7">
    <source>
        <dbReference type="Proteomes" id="UP000650511"/>
    </source>
</evidence>
<reference evidence="6" key="1">
    <citation type="journal article" date="2014" name="Int. J. Syst. Evol. Microbiol.">
        <title>Complete genome sequence of Corynebacterium casei LMG S-19264T (=DSM 44701T), isolated from a smear-ripened cheese.</title>
        <authorList>
            <consortium name="US DOE Joint Genome Institute (JGI-PGF)"/>
            <person name="Walter F."/>
            <person name="Albersmeier A."/>
            <person name="Kalinowski J."/>
            <person name="Ruckert C."/>
        </authorList>
    </citation>
    <scope>NUCLEOTIDE SEQUENCE</scope>
    <source>
        <strain evidence="6">CGMCC 1.14988</strain>
    </source>
</reference>
<protein>
    <submittedName>
        <fullName evidence="6">Alcohol dehydrogenase</fullName>
    </submittedName>
</protein>
<sequence>MLRSPGNVLFGRGVATTLGSETARLARRVLVVVDRHVQDLAAVQDVVATLADAGVEHVLHPSEELEFGFDSADAPARRYETEGCDAIVAIGGGSALDLGKLVGIRVTHPGSLGEYIGEAKVPGPIPPVVAVPTTAGTGSEVTPVAVLTDEERGSKVGVSSRHLVPTLALVDPGLTDTCPAGVTAAAGIDALCHAVEAFTARDGRTPADLGVAPTGFIGKAALSDALALEAIRAIGTALAVAVNDPTRDARDRMAYGSLLAGLAFGQAGTGTAHAIQYPVGYLTRTPHGVGTGLLLPYAMAYNRPVRTRELARVAEALGADADTDADTGASNAVRMVEHLCRSIGLPPTLRELGVREVDLPAVVDGALAARRLLDNNGRVMAALDVTRVVHAAWHGELADLLADASPAADGRAADGPAAEDADAAGGAADG</sequence>
<evidence type="ECO:0000259" key="4">
    <source>
        <dbReference type="Pfam" id="PF00465"/>
    </source>
</evidence>
<comment type="caution">
    <text evidence="6">The sequence shown here is derived from an EMBL/GenBank/DDBJ whole genome shotgun (WGS) entry which is preliminary data.</text>
</comment>
<evidence type="ECO:0000259" key="5">
    <source>
        <dbReference type="Pfam" id="PF25137"/>
    </source>
</evidence>
<name>A0A8J3AA35_9ACTN</name>
<accession>A0A8J3AA35</accession>